<dbReference type="AlphaFoldDB" id="A0A2H9VVW1"/>
<protein>
    <recommendedName>
        <fullName evidence="1">DUF5655 domain-containing protein</fullName>
    </recommendedName>
</protein>
<organism evidence="2 3">
    <name type="scientific">Mucilaginibacter auburnensis</name>
    <dbReference type="NCBI Taxonomy" id="1457233"/>
    <lineage>
        <taxon>Bacteria</taxon>
        <taxon>Pseudomonadati</taxon>
        <taxon>Bacteroidota</taxon>
        <taxon>Sphingobacteriia</taxon>
        <taxon>Sphingobacteriales</taxon>
        <taxon>Sphingobacteriaceae</taxon>
        <taxon>Mucilaginibacter</taxon>
    </lineage>
</organism>
<keyword evidence="3" id="KW-1185">Reference proteome</keyword>
<accession>A0A2H9VVW1</accession>
<gene>
    <name evidence="2" type="ORF">CLV57_1980</name>
</gene>
<name>A0A2H9VVW1_9SPHI</name>
<comment type="caution">
    <text evidence="2">The sequence shown here is derived from an EMBL/GenBank/DDBJ whole genome shotgun (WGS) entry which is preliminary data.</text>
</comment>
<proteinExistence type="predicted"/>
<dbReference type="RefSeq" id="WP_211290045.1">
    <property type="nucleotide sequence ID" value="NZ_PGFJ01000001.1"/>
</dbReference>
<sequence length="120" mass="13970">MLSPIDNDVSKFLTGKSTHTLMLFEQLIKNFEEIGEIRLEATKTMIGISNSHKRIAWITQLGKNFIHVVFPLREPHYDNFCFQKVAQVPGTNQFNHHLRVLQPEDINEEVLSFMKLAYQL</sequence>
<dbReference type="Proteomes" id="UP000242687">
    <property type="component" value="Unassembled WGS sequence"/>
</dbReference>
<dbReference type="EMBL" id="PGFJ01000001">
    <property type="protein sequence ID" value="PJJ84958.1"/>
    <property type="molecule type" value="Genomic_DNA"/>
</dbReference>
<reference evidence="2 3" key="1">
    <citation type="submission" date="2017-11" db="EMBL/GenBank/DDBJ databases">
        <title>Genomic Encyclopedia of Archaeal and Bacterial Type Strains, Phase II (KMG-II): From Individual Species to Whole Genera.</title>
        <authorList>
            <person name="Goeker M."/>
        </authorList>
    </citation>
    <scope>NUCLEOTIDE SEQUENCE [LARGE SCALE GENOMIC DNA]</scope>
    <source>
        <strain evidence="2 3">DSM 28175</strain>
    </source>
</reference>
<evidence type="ECO:0000259" key="1">
    <source>
        <dbReference type="Pfam" id="PF18899"/>
    </source>
</evidence>
<dbReference type="InterPro" id="IPR043714">
    <property type="entry name" value="DUF5655"/>
</dbReference>
<evidence type="ECO:0000313" key="2">
    <source>
        <dbReference type="EMBL" id="PJJ84958.1"/>
    </source>
</evidence>
<dbReference type="Pfam" id="PF18899">
    <property type="entry name" value="DUF5655"/>
    <property type="match status" value="1"/>
</dbReference>
<feature type="domain" description="DUF5655" evidence="1">
    <location>
        <begin position="10"/>
        <end position="120"/>
    </location>
</feature>
<evidence type="ECO:0000313" key="3">
    <source>
        <dbReference type="Proteomes" id="UP000242687"/>
    </source>
</evidence>